<dbReference type="InterPro" id="IPR015915">
    <property type="entry name" value="Kelch-typ_b-propeller"/>
</dbReference>
<sequence length="449" mass="51515">MKILHYRVFLFLIINWGCIVADPDIPEGYNSYEKGGEPEAHINVWELSQYSAVLKINIASVGNRKLTQLRACYSETNPLPDTTDWVRDIYLQYKPDHEELLLSLPDLEPATNYYCRLYLANSDSGSYTNSVVFSTKAPSDDSSWEKVASIPWIEEQYACGFNFADRYFALSSLYPVEGGNKLIEYLPETDEWVKRSVLPFGCRVGPVAVVAGGKGYAGLGDIEVITEDGSHRYYSQQDWWCYDPETNEWERKADIPARTTGMMAAFGIEEKVYVVTSTDYWNSTPMQVWEYDTRSDAWSRKRNFPGDKLQRASSFVIGGRPFVFTGMTNRMEEGGNVDDNKVEYTSCMWEYEANTDTWHRRVDFKGGGRERMVAVALDGKGYAGFGVQPVTETYLIRAVDWWCYDPDTDRWGRRSVLTDWFNIRPSISFALRGHVYIGSIYDGVWKYVE</sequence>
<organism evidence="4 5">
    <name type="scientific">Parabacteroides johnsonii</name>
    <dbReference type="NCBI Taxonomy" id="387661"/>
    <lineage>
        <taxon>Bacteria</taxon>
        <taxon>Pseudomonadati</taxon>
        <taxon>Bacteroidota</taxon>
        <taxon>Bacteroidia</taxon>
        <taxon>Bacteroidales</taxon>
        <taxon>Tannerellaceae</taxon>
        <taxon>Parabacteroides</taxon>
    </lineage>
</organism>
<keyword evidence="2" id="KW-0677">Repeat</keyword>
<keyword evidence="1" id="KW-0880">Kelch repeat</keyword>
<dbReference type="PROSITE" id="PS50853">
    <property type="entry name" value="FN3"/>
    <property type="match status" value="1"/>
</dbReference>
<gene>
    <name evidence="4" type="ORF">B5F96_03890</name>
</gene>
<name>A0A9Q5SU71_9BACT</name>
<evidence type="ECO:0000256" key="1">
    <source>
        <dbReference type="ARBA" id="ARBA00022441"/>
    </source>
</evidence>
<dbReference type="SUPFAM" id="SSF117281">
    <property type="entry name" value="Kelch motif"/>
    <property type="match status" value="1"/>
</dbReference>
<comment type="caution">
    <text evidence="4">The sequence shown here is derived from an EMBL/GenBank/DDBJ whole genome shotgun (WGS) entry which is preliminary data.</text>
</comment>
<proteinExistence type="predicted"/>
<dbReference type="InterPro" id="IPR003961">
    <property type="entry name" value="FN3_dom"/>
</dbReference>
<evidence type="ECO:0000259" key="3">
    <source>
        <dbReference type="PROSITE" id="PS50853"/>
    </source>
</evidence>
<feature type="domain" description="Fibronectin type-III" evidence="3">
    <location>
        <begin position="38"/>
        <end position="138"/>
    </location>
</feature>
<dbReference type="Gene3D" id="2.120.10.80">
    <property type="entry name" value="Kelch-type beta propeller"/>
    <property type="match status" value="2"/>
</dbReference>
<dbReference type="Proteomes" id="UP000195975">
    <property type="component" value="Unassembled WGS sequence"/>
</dbReference>
<evidence type="ECO:0000256" key="2">
    <source>
        <dbReference type="ARBA" id="ARBA00022737"/>
    </source>
</evidence>
<evidence type="ECO:0000313" key="4">
    <source>
        <dbReference type="EMBL" id="OUO06837.1"/>
    </source>
</evidence>
<dbReference type="RefSeq" id="WP_087375153.1">
    <property type="nucleotide sequence ID" value="NZ_CAJLBM010000002.1"/>
</dbReference>
<reference evidence="5" key="1">
    <citation type="submission" date="2017-04" db="EMBL/GenBank/DDBJ databases">
        <title>Function of individual gut microbiota members based on whole genome sequencing of pure cultures obtained from chicken caecum.</title>
        <authorList>
            <person name="Medvecky M."/>
            <person name="Cejkova D."/>
            <person name="Polansky O."/>
            <person name="Karasova D."/>
            <person name="Kubasova T."/>
            <person name="Cizek A."/>
            <person name="Rychlik I."/>
        </authorList>
    </citation>
    <scope>NUCLEOTIDE SEQUENCE [LARGE SCALE GENOMIC DNA]</scope>
    <source>
        <strain evidence="5">An42</strain>
    </source>
</reference>
<protein>
    <recommendedName>
        <fullName evidence="3">Fibronectin type-III domain-containing protein</fullName>
    </recommendedName>
</protein>
<accession>A0A9Q5SU71</accession>
<dbReference type="EMBL" id="NFIJ01000002">
    <property type="protein sequence ID" value="OUO06837.1"/>
    <property type="molecule type" value="Genomic_DNA"/>
</dbReference>
<evidence type="ECO:0000313" key="5">
    <source>
        <dbReference type="Proteomes" id="UP000195975"/>
    </source>
</evidence>
<dbReference type="PANTHER" id="PTHR45632">
    <property type="entry name" value="LD33804P"/>
    <property type="match status" value="1"/>
</dbReference>
<dbReference type="AlphaFoldDB" id="A0A9Q5SU71"/>
<dbReference type="PANTHER" id="PTHR45632:SF3">
    <property type="entry name" value="KELCH-LIKE PROTEIN 32"/>
    <property type="match status" value="1"/>
</dbReference>